<evidence type="ECO:0000313" key="2">
    <source>
        <dbReference type="Proteomes" id="UP000240883"/>
    </source>
</evidence>
<dbReference type="Pfam" id="PF01161">
    <property type="entry name" value="PBP"/>
    <property type="match status" value="1"/>
</dbReference>
<dbReference type="SUPFAM" id="SSF49777">
    <property type="entry name" value="PEBP-like"/>
    <property type="match status" value="1"/>
</dbReference>
<dbReference type="InterPro" id="IPR008914">
    <property type="entry name" value="PEBP"/>
</dbReference>
<reference evidence="1 2" key="1">
    <citation type="journal article" date="2018" name="Front. Microbiol.">
        <title>Genome-Wide Analysis of Corynespora cassiicola Leaf Fall Disease Putative Effectors.</title>
        <authorList>
            <person name="Lopez D."/>
            <person name="Ribeiro S."/>
            <person name="Label P."/>
            <person name="Fumanal B."/>
            <person name="Venisse J.S."/>
            <person name="Kohler A."/>
            <person name="de Oliveira R.R."/>
            <person name="Labutti K."/>
            <person name="Lipzen A."/>
            <person name="Lail K."/>
            <person name="Bauer D."/>
            <person name="Ohm R.A."/>
            <person name="Barry K.W."/>
            <person name="Spatafora J."/>
            <person name="Grigoriev I.V."/>
            <person name="Martin F.M."/>
            <person name="Pujade-Renaud V."/>
        </authorList>
    </citation>
    <scope>NUCLEOTIDE SEQUENCE [LARGE SCALE GENOMIC DNA]</scope>
    <source>
        <strain evidence="1 2">Philippines</strain>
    </source>
</reference>
<dbReference type="GO" id="GO:0046578">
    <property type="term" value="P:regulation of Ras protein signal transduction"/>
    <property type="evidence" value="ECO:0007669"/>
    <property type="project" value="TreeGrafter"/>
</dbReference>
<dbReference type="PANTHER" id="PTHR11362">
    <property type="entry name" value="PHOSPHATIDYLETHANOLAMINE-BINDING PROTEIN"/>
    <property type="match status" value="1"/>
</dbReference>
<dbReference type="PANTHER" id="PTHR11362:SF78">
    <property type="entry name" value="PROTEASE INHIBITOR"/>
    <property type="match status" value="1"/>
</dbReference>
<dbReference type="InterPro" id="IPR035810">
    <property type="entry name" value="PEBP_euk"/>
</dbReference>
<dbReference type="Gene3D" id="3.90.280.10">
    <property type="entry name" value="PEBP-like"/>
    <property type="match status" value="1"/>
</dbReference>
<gene>
    <name evidence="1" type="ORF">BS50DRAFT_608822</name>
</gene>
<accession>A0A2T2NY08</accession>
<protein>
    <submittedName>
        <fullName evidence="1">PEBP-like protein</fullName>
    </submittedName>
</protein>
<sequence>MSGQSTVQSILAQCQETGKSPLKLHFPDDTITDPDTSPTRDAVRNAPTFSIASSISKSPSAKYVVIALDLDAPIPTLPVASPILHGLMVDLVPESGADADGWIKLTPATNPAAPWLPPNPPPISSPHRYVLMIWEQPEGLSNDIARSKLELSDKLTLWNRIRWDQDACEHKLGLGKVLGGNFFLVG</sequence>
<evidence type="ECO:0000313" key="1">
    <source>
        <dbReference type="EMBL" id="PSN70249.1"/>
    </source>
</evidence>
<dbReference type="OrthoDB" id="2506647at2759"/>
<dbReference type="GO" id="GO:0030414">
    <property type="term" value="F:peptidase inhibitor activity"/>
    <property type="evidence" value="ECO:0007669"/>
    <property type="project" value="TreeGrafter"/>
</dbReference>
<dbReference type="STRING" id="1448308.A0A2T2NY08"/>
<dbReference type="GO" id="GO:0030162">
    <property type="term" value="P:regulation of proteolysis"/>
    <property type="evidence" value="ECO:0007669"/>
    <property type="project" value="TreeGrafter"/>
</dbReference>
<dbReference type="EMBL" id="KZ678132">
    <property type="protein sequence ID" value="PSN70249.1"/>
    <property type="molecule type" value="Genomic_DNA"/>
</dbReference>
<dbReference type="GO" id="GO:0005543">
    <property type="term" value="F:phospholipid binding"/>
    <property type="evidence" value="ECO:0007669"/>
    <property type="project" value="TreeGrafter"/>
</dbReference>
<dbReference type="InterPro" id="IPR036610">
    <property type="entry name" value="PEBP-like_sf"/>
</dbReference>
<keyword evidence="2" id="KW-1185">Reference proteome</keyword>
<proteinExistence type="predicted"/>
<dbReference type="AlphaFoldDB" id="A0A2T2NY08"/>
<dbReference type="Proteomes" id="UP000240883">
    <property type="component" value="Unassembled WGS sequence"/>
</dbReference>
<dbReference type="CDD" id="cd00866">
    <property type="entry name" value="PEBP_euk"/>
    <property type="match status" value="1"/>
</dbReference>
<organism evidence="1 2">
    <name type="scientific">Corynespora cassiicola Philippines</name>
    <dbReference type="NCBI Taxonomy" id="1448308"/>
    <lineage>
        <taxon>Eukaryota</taxon>
        <taxon>Fungi</taxon>
        <taxon>Dikarya</taxon>
        <taxon>Ascomycota</taxon>
        <taxon>Pezizomycotina</taxon>
        <taxon>Dothideomycetes</taxon>
        <taxon>Pleosporomycetidae</taxon>
        <taxon>Pleosporales</taxon>
        <taxon>Corynesporascaceae</taxon>
        <taxon>Corynespora</taxon>
    </lineage>
</organism>
<name>A0A2T2NY08_CORCC</name>